<feature type="transmembrane region" description="Helical" evidence="11">
    <location>
        <begin position="12"/>
        <end position="34"/>
    </location>
</feature>
<reference evidence="13" key="2">
    <citation type="journal article" date="2023" name="IMA Fungus">
        <title>Comparative genomic study of the Penicillium genus elucidates a diverse pangenome and 15 lateral gene transfer events.</title>
        <authorList>
            <person name="Petersen C."/>
            <person name="Sorensen T."/>
            <person name="Nielsen M.R."/>
            <person name="Sondergaard T.E."/>
            <person name="Sorensen J.L."/>
            <person name="Fitzpatrick D.A."/>
            <person name="Frisvad J.C."/>
            <person name="Nielsen K.L."/>
        </authorList>
    </citation>
    <scope>NUCLEOTIDE SEQUENCE</scope>
    <source>
        <strain evidence="13">IBT 16849</strain>
    </source>
</reference>
<evidence type="ECO:0000256" key="1">
    <source>
        <dbReference type="ARBA" id="ARBA00004141"/>
    </source>
</evidence>
<comment type="function">
    <text evidence="11">Proton-conducting pore forming of the V0 complex of vacuolar(H+)-ATPase (V-ATPase), a multisubunit enzyme composed of a peripheral complex (V1) that hydrolyzes ATP and a membrane integral complex (V0) that translocates protons. V-ATPase is responsible for acidifying and maintaining the pH of intracellular compartments.</text>
</comment>
<reference evidence="13" key="1">
    <citation type="submission" date="2022-11" db="EMBL/GenBank/DDBJ databases">
        <authorList>
            <person name="Petersen C."/>
        </authorList>
    </citation>
    <scope>NUCLEOTIDE SEQUENCE</scope>
    <source>
        <strain evidence="13">IBT 16849</strain>
    </source>
</reference>
<comment type="caution">
    <text evidence="13">The sequence shown here is derived from an EMBL/GenBank/DDBJ whole genome shotgun (WGS) entry which is preliminary data.</text>
</comment>
<dbReference type="InterPro" id="IPR035921">
    <property type="entry name" value="F/V-ATP_Csub_sf"/>
</dbReference>
<evidence type="ECO:0000313" key="13">
    <source>
        <dbReference type="EMBL" id="KAJ5198843.1"/>
    </source>
</evidence>
<keyword evidence="3 11" id="KW-0813">Transport</keyword>
<feature type="transmembrane region" description="Helical" evidence="11">
    <location>
        <begin position="77"/>
        <end position="98"/>
    </location>
</feature>
<keyword evidence="6 11" id="KW-1133">Transmembrane helix</keyword>
<dbReference type="EMBL" id="JAPQKP010000003">
    <property type="protein sequence ID" value="KAJ5198843.1"/>
    <property type="molecule type" value="Genomic_DNA"/>
</dbReference>
<evidence type="ECO:0000256" key="9">
    <source>
        <dbReference type="ARBA" id="ARBA00045519"/>
    </source>
</evidence>
<comment type="similarity">
    <text evidence="2 11">Belongs to the V-ATPase proteolipid subunit family.</text>
</comment>
<dbReference type="InterPro" id="IPR011555">
    <property type="entry name" value="ATPase_proteolipid_su_C_euk"/>
</dbReference>
<evidence type="ECO:0000256" key="3">
    <source>
        <dbReference type="ARBA" id="ARBA00022448"/>
    </source>
</evidence>
<keyword evidence="8 11" id="KW-0472">Membrane</keyword>
<protein>
    <recommendedName>
        <fullName evidence="11">V-type proton ATPase proteolipid subunit</fullName>
    </recommendedName>
</protein>
<feature type="transmembrane region" description="Helical" evidence="11">
    <location>
        <begin position="110"/>
        <end position="131"/>
    </location>
</feature>
<accession>A0A9W9JKZ6</accession>
<evidence type="ECO:0000256" key="4">
    <source>
        <dbReference type="ARBA" id="ARBA00022692"/>
    </source>
</evidence>
<evidence type="ECO:0000256" key="5">
    <source>
        <dbReference type="ARBA" id="ARBA00022781"/>
    </source>
</evidence>
<keyword evidence="14" id="KW-1185">Reference proteome</keyword>
<sequence>MASLYARQDAIRILPFFGALGCASAIIFTTFGAAYGTAKSGVGICSSGILRPDLIVKSIAMREKMKYESSANKSLDIVPVVMAGILGIYGLVVSVLIANNLVQRVPLYTGLLQLGAGLSVGLCGLAAGGFADQDEGLPLELLVMLESEERRSSLGFMLA</sequence>
<keyword evidence="5 11" id="KW-0375">Hydrogen ion transport</keyword>
<dbReference type="Proteomes" id="UP001150879">
    <property type="component" value="Unassembled WGS sequence"/>
</dbReference>
<keyword evidence="11" id="KW-0926">Vacuole</keyword>
<evidence type="ECO:0000256" key="11">
    <source>
        <dbReference type="RuleBase" id="RU363060"/>
    </source>
</evidence>
<evidence type="ECO:0000256" key="7">
    <source>
        <dbReference type="ARBA" id="ARBA00023065"/>
    </source>
</evidence>
<comment type="subcellular location">
    <subcellularLocation>
        <location evidence="1">Membrane</location>
        <topology evidence="1">Multi-pass membrane protein</topology>
    </subcellularLocation>
    <subcellularLocation>
        <location evidence="11">Vacuole membrane</location>
        <topology evidence="11">Multi-pass membrane protein</topology>
    </subcellularLocation>
</comment>
<dbReference type="InterPro" id="IPR002379">
    <property type="entry name" value="ATPase_proteolipid_c-like_dom"/>
</dbReference>
<dbReference type="GO" id="GO:0046961">
    <property type="term" value="F:proton-transporting ATPase activity, rotational mechanism"/>
    <property type="evidence" value="ECO:0007669"/>
    <property type="project" value="InterPro"/>
</dbReference>
<dbReference type="AlphaFoldDB" id="A0A9W9JKZ6"/>
<evidence type="ECO:0000256" key="8">
    <source>
        <dbReference type="ARBA" id="ARBA00023136"/>
    </source>
</evidence>
<dbReference type="GO" id="GO:0033179">
    <property type="term" value="C:proton-transporting V-type ATPase, V0 domain"/>
    <property type="evidence" value="ECO:0007669"/>
    <property type="project" value="InterPro"/>
</dbReference>
<dbReference type="PRINTS" id="PR00122">
    <property type="entry name" value="VACATPASE"/>
</dbReference>
<organism evidence="13 14">
    <name type="scientific">Penicillium cf. griseofulvum</name>
    <dbReference type="NCBI Taxonomy" id="2972120"/>
    <lineage>
        <taxon>Eukaryota</taxon>
        <taxon>Fungi</taxon>
        <taxon>Dikarya</taxon>
        <taxon>Ascomycota</taxon>
        <taxon>Pezizomycotina</taxon>
        <taxon>Eurotiomycetes</taxon>
        <taxon>Eurotiomycetidae</taxon>
        <taxon>Eurotiales</taxon>
        <taxon>Aspergillaceae</taxon>
        <taxon>Penicillium</taxon>
    </lineage>
</organism>
<dbReference type="Gene3D" id="1.20.120.610">
    <property type="entry name" value="lithium bound rotor ring of v- atpase"/>
    <property type="match status" value="1"/>
</dbReference>
<keyword evidence="7 11" id="KW-0406">Ion transport</keyword>
<dbReference type="GO" id="GO:0005774">
    <property type="term" value="C:vacuolar membrane"/>
    <property type="evidence" value="ECO:0007669"/>
    <property type="project" value="UniProtKB-SubCell"/>
</dbReference>
<evidence type="ECO:0000256" key="10">
    <source>
        <dbReference type="ARBA" id="ARBA00046480"/>
    </source>
</evidence>
<gene>
    <name evidence="13" type="ORF">N7472_004047</name>
</gene>
<dbReference type="CDD" id="cd18175">
    <property type="entry name" value="ATP-synt_Vo_c_ATP6C_rpt1"/>
    <property type="match status" value="1"/>
</dbReference>
<dbReference type="OrthoDB" id="1744869at2759"/>
<evidence type="ECO:0000259" key="12">
    <source>
        <dbReference type="Pfam" id="PF00137"/>
    </source>
</evidence>
<dbReference type="Pfam" id="PF00137">
    <property type="entry name" value="ATP-synt_C"/>
    <property type="match status" value="1"/>
</dbReference>
<dbReference type="NCBIfam" id="TIGR01100">
    <property type="entry name" value="V_ATP_synt_C"/>
    <property type="match status" value="2"/>
</dbReference>
<evidence type="ECO:0000256" key="6">
    <source>
        <dbReference type="ARBA" id="ARBA00022989"/>
    </source>
</evidence>
<proteinExistence type="inferred from homology"/>
<evidence type="ECO:0000313" key="14">
    <source>
        <dbReference type="Proteomes" id="UP001150879"/>
    </source>
</evidence>
<comment type="subunit">
    <text evidence="10 11">V-ATPase is a heteromultimeric enzyme composed of a peripheral catalytic V1 complex (components A to H) attached to an integral membrane V0 proton pore complex (components: a, c, c', c'', d, e, f and VOA1). The decameric c-ring forms the proton-conducting pore, and is composed of eight proteolipid subunits c, one subunit c' and one subunit c''.</text>
</comment>
<dbReference type="PANTHER" id="PTHR10263">
    <property type="entry name" value="V-TYPE PROTON ATPASE PROTEOLIPID SUBUNIT"/>
    <property type="match status" value="1"/>
</dbReference>
<dbReference type="InterPro" id="IPR000245">
    <property type="entry name" value="ATPase_proteolipid_csu"/>
</dbReference>
<feature type="domain" description="V-ATPase proteolipid subunit C-like" evidence="12">
    <location>
        <begin position="20"/>
        <end position="60"/>
    </location>
</feature>
<keyword evidence="4 11" id="KW-0812">Transmembrane</keyword>
<evidence type="ECO:0000256" key="2">
    <source>
        <dbReference type="ARBA" id="ARBA00007296"/>
    </source>
</evidence>
<comment type="function">
    <text evidence="9">Proton-conducting pore forming subunit of the V0 complex of vacuolar(H+)-ATPase (V-ATPase), a multisubunit enzyme composed of a peripheral complex (V1) that hydrolyzes ATP and a membrane integral complex (V0) that translocates protons. V-ATPase is responsible for acidifying and maintaining the pH of intracellular compartments.</text>
</comment>
<name>A0A9W9JKZ6_9EURO</name>